<evidence type="ECO:0000256" key="8">
    <source>
        <dbReference type="ARBA" id="ARBA00023136"/>
    </source>
</evidence>
<comment type="caution">
    <text evidence="11">The sequence shown here is derived from an EMBL/GenBank/DDBJ whole genome shotgun (WGS) entry which is preliminary data.</text>
</comment>
<accession>A0A642V0J1</accession>
<dbReference type="OrthoDB" id="1601at2759"/>
<dbReference type="GeneID" id="54779686"/>
<keyword evidence="8 10" id="KW-0472">Membrane</keyword>
<dbReference type="GO" id="GO:0000139">
    <property type="term" value="C:Golgi membrane"/>
    <property type="evidence" value="ECO:0007669"/>
    <property type="project" value="TreeGrafter"/>
</dbReference>
<dbReference type="PANTHER" id="PTHR10778">
    <property type="entry name" value="SOLUTE CARRIER FAMILY 35 MEMBER B"/>
    <property type="match status" value="1"/>
</dbReference>
<protein>
    <recommendedName>
        <fullName evidence="9">UDP-galactose transporter homolog 1</fullName>
    </recommendedName>
</protein>
<dbReference type="AlphaFoldDB" id="A0A642V0J1"/>
<feature type="transmembrane region" description="Helical" evidence="10">
    <location>
        <begin position="261"/>
        <end position="279"/>
    </location>
</feature>
<dbReference type="VEuPathDB" id="FungiDB:DIURU_001033"/>
<reference evidence="11 12" key="1">
    <citation type="submission" date="2019-07" db="EMBL/GenBank/DDBJ databases">
        <title>Genome assembly of two rare yeast pathogens: Diutina rugosa and Trichomonascus ciferrii.</title>
        <authorList>
            <person name="Mixao V."/>
            <person name="Saus E."/>
            <person name="Hansen A."/>
            <person name="Lass-Flor C."/>
            <person name="Gabaldon T."/>
        </authorList>
    </citation>
    <scope>NUCLEOTIDE SEQUENCE [LARGE SCALE GENOMIC DNA]</scope>
    <source>
        <strain evidence="11 12">CBS 613</strain>
    </source>
</reference>
<dbReference type="GO" id="GO:0005459">
    <property type="term" value="F:UDP-galactose transmembrane transporter activity"/>
    <property type="evidence" value="ECO:0007669"/>
    <property type="project" value="TreeGrafter"/>
</dbReference>
<dbReference type="OMA" id="KIMTQHY"/>
<sequence>MINIVQAALASFVGFIYSITYKKQNPLAVFFNNDKQDSLKFLKSFVLIALTTSLAGPLGYQSLKHVDYLAYLLAKSCKLIPVMVVHLLFYGTRFPMYKYFVAVTVTLGVVMFTLNHGKPSKGSNNDGNTALGLAYLAASMFLDGLTNSTQDQMFKSSAGVRTKVTGANLMCILNFFVLVLSLAYVFTFRFDEVQYFVNFCIEYPAVLRNIFEFGGLGALGQVFVFIILEQFDSLILISATVTRKMLSMILSVVFFNHSLTTGQWVGVGLVFAGIGYESWVKSRQNAAVKPKQA</sequence>
<proteinExistence type="inferred from homology"/>
<dbReference type="RefSeq" id="XP_034014165.1">
    <property type="nucleotide sequence ID" value="XM_034153533.1"/>
</dbReference>
<keyword evidence="5 10" id="KW-0812">Transmembrane</keyword>
<feature type="transmembrane region" description="Helical" evidence="10">
    <location>
        <begin position="97"/>
        <end position="117"/>
    </location>
</feature>
<dbReference type="PANTHER" id="PTHR10778:SF10">
    <property type="entry name" value="SOLUTE CARRIER FAMILY 35 MEMBER B1"/>
    <property type="match status" value="1"/>
</dbReference>
<feature type="transmembrane region" description="Helical" evidence="10">
    <location>
        <begin position="45"/>
        <end position="63"/>
    </location>
</feature>
<evidence type="ECO:0000256" key="2">
    <source>
        <dbReference type="ARBA" id="ARBA00010694"/>
    </source>
</evidence>
<dbReference type="InterPro" id="IPR037185">
    <property type="entry name" value="EmrE-like"/>
</dbReference>
<keyword evidence="4" id="KW-0762">Sugar transport</keyword>
<evidence type="ECO:0000256" key="7">
    <source>
        <dbReference type="ARBA" id="ARBA00022989"/>
    </source>
</evidence>
<dbReference type="Proteomes" id="UP000449547">
    <property type="component" value="Unassembled WGS sequence"/>
</dbReference>
<feature type="transmembrane region" description="Helical" evidence="10">
    <location>
        <begin position="129"/>
        <end position="146"/>
    </location>
</feature>
<name>A0A642V0J1_DIURU</name>
<dbReference type="GO" id="GO:0005789">
    <property type="term" value="C:endoplasmic reticulum membrane"/>
    <property type="evidence" value="ECO:0007669"/>
    <property type="project" value="UniProtKB-SubCell"/>
</dbReference>
<evidence type="ECO:0000256" key="9">
    <source>
        <dbReference type="ARBA" id="ARBA00041103"/>
    </source>
</evidence>
<evidence type="ECO:0000313" key="12">
    <source>
        <dbReference type="Proteomes" id="UP000449547"/>
    </source>
</evidence>
<keyword evidence="6" id="KW-0256">Endoplasmic reticulum</keyword>
<evidence type="ECO:0000256" key="5">
    <source>
        <dbReference type="ARBA" id="ARBA00022692"/>
    </source>
</evidence>
<feature type="transmembrane region" description="Helical" evidence="10">
    <location>
        <begin position="167"/>
        <end position="186"/>
    </location>
</feature>
<evidence type="ECO:0000313" key="11">
    <source>
        <dbReference type="EMBL" id="KAA8906455.1"/>
    </source>
</evidence>
<evidence type="ECO:0000256" key="10">
    <source>
        <dbReference type="SAM" id="Phobius"/>
    </source>
</evidence>
<dbReference type="Pfam" id="PF08449">
    <property type="entry name" value="UAA"/>
    <property type="match status" value="1"/>
</dbReference>
<dbReference type="EMBL" id="SWFT01000034">
    <property type="protein sequence ID" value="KAA8906455.1"/>
    <property type="molecule type" value="Genomic_DNA"/>
</dbReference>
<feature type="transmembrane region" description="Helical" evidence="10">
    <location>
        <begin position="69"/>
        <end position="90"/>
    </location>
</feature>
<evidence type="ECO:0000256" key="4">
    <source>
        <dbReference type="ARBA" id="ARBA00022597"/>
    </source>
</evidence>
<comment type="similarity">
    <text evidence="2">Belongs to the nucleotide-sugar transporter family. SLC35B subfamily.</text>
</comment>
<dbReference type="InterPro" id="IPR013657">
    <property type="entry name" value="SCL35B1-4/HUT1"/>
</dbReference>
<keyword evidence="7 10" id="KW-1133">Transmembrane helix</keyword>
<dbReference type="GO" id="GO:0005460">
    <property type="term" value="F:UDP-glucose transmembrane transporter activity"/>
    <property type="evidence" value="ECO:0007669"/>
    <property type="project" value="TreeGrafter"/>
</dbReference>
<keyword evidence="12" id="KW-1185">Reference proteome</keyword>
<dbReference type="SUPFAM" id="SSF103481">
    <property type="entry name" value="Multidrug resistance efflux transporter EmrE"/>
    <property type="match status" value="1"/>
</dbReference>
<evidence type="ECO:0000256" key="6">
    <source>
        <dbReference type="ARBA" id="ARBA00022824"/>
    </source>
</evidence>
<organism evidence="11 12">
    <name type="scientific">Diutina rugosa</name>
    <name type="common">Yeast</name>
    <name type="synonym">Candida rugosa</name>
    <dbReference type="NCBI Taxonomy" id="5481"/>
    <lineage>
        <taxon>Eukaryota</taxon>
        <taxon>Fungi</taxon>
        <taxon>Dikarya</taxon>
        <taxon>Ascomycota</taxon>
        <taxon>Saccharomycotina</taxon>
        <taxon>Pichiomycetes</taxon>
        <taxon>Debaryomycetaceae</taxon>
        <taxon>Diutina</taxon>
    </lineage>
</organism>
<gene>
    <name evidence="11" type="ORF">DIURU_001033</name>
</gene>
<evidence type="ECO:0000256" key="1">
    <source>
        <dbReference type="ARBA" id="ARBA00004477"/>
    </source>
</evidence>
<evidence type="ECO:0000256" key="3">
    <source>
        <dbReference type="ARBA" id="ARBA00022448"/>
    </source>
</evidence>
<keyword evidence="3" id="KW-0813">Transport</keyword>
<feature type="transmembrane region" description="Helical" evidence="10">
    <location>
        <begin position="206"/>
        <end position="228"/>
    </location>
</feature>
<comment type="subcellular location">
    <subcellularLocation>
        <location evidence="1">Endoplasmic reticulum membrane</location>
        <topology evidence="1">Multi-pass membrane protein</topology>
    </subcellularLocation>
</comment>